<dbReference type="Proteomes" id="UP000242287">
    <property type="component" value="Unassembled WGS sequence"/>
</dbReference>
<protein>
    <submittedName>
        <fullName evidence="2">Uncharacterized protein</fullName>
    </submittedName>
</protein>
<dbReference type="PANTHER" id="PTHR42100">
    <property type="entry name" value="OXIDOREDUCTASE 178 KDA SUBUNIT, PUTATIVE (AFU_ORTHOLOGUE AFUA_8G04320)-RELATED"/>
    <property type="match status" value="1"/>
</dbReference>
<evidence type="ECO:0000256" key="1">
    <source>
        <dbReference type="SAM" id="MobiDB-lite"/>
    </source>
</evidence>
<evidence type="ECO:0000313" key="2">
    <source>
        <dbReference type="EMBL" id="PFH51976.1"/>
    </source>
</evidence>
<evidence type="ECO:0000313" key="3">
    <source>
        <dbReference type="Proteomes" id="UP000242287"/>
    </source>
</evidence>
<dbReference type="PANTHER" id="PTHR42100:SF1">
    <property type="entry name" value="OXIDOREDUCTASE 178 KDA SUBUNIT, PUTATIVE (AFU_ORTHOLOGUE AFUA_8G04320)-RELATED"/>
    <property type="match status" value="1"/>
</dbReference>
<dbReference type="GO" id="GO:0005739">
    <property type="term" value="C:mitochondrion"/>
    <property type="evidence" value="ECO:0007669"/>
    <property type="project" value="InterPro"/>
</dbReference>
<sequence>MSLARARFAYIRPRSIFGPTNHRLASTASQHKEHHEESHHREDFNSPIWRNTLIATAVIVAAYRYAPAPGEDVYLTKWIGLYKTPIDTWLDMNANHTAKQQEVSESNILLNDAQKERAHRYRYPEIINQSSPFLNGVGM</sequence>
<dbReference type="AlphaFoldDB" id="A0A2A9NVZ9"/>
<name>A0A2A9NVZ9_9AGAR</name>
<reference evidence="2 3" key="1">
    <citation type="submission" date="2014-02" db="EMBL/GenBank/DDBJ databases">
        <title>Transposable element dynamics among asymbiotic and ectomycorrhizal Amanita fungi.</title>
        <authorList>
            <consortium name="DOE Joint Genome Institute"/>
            <person name="Hess J."/>
            <person name="Skrede I."/>
            <person name="Wolfe B."/>
            <person name="LaButti K."/>
            <person name="Ohm R.A."/>
            <person name="Grigoriev I.V."/>
            <person name="Pringle A."/>
        </authorList>
    </citation>
    <scope>NUCLEOTIDE SEQUENCE [LARGE SCALE GENOMIC DNA]</scope>
    <source>
        <strain evidence="2 3">SKay4041</strain>
    </source>
</reference>
<dbReference type="InterPro" id="IPR034444">
    <property type="entry name" value="Nuo17.8"/>
</dbReference>
<dbReference type="EMBL" id="KZ301982">
    <property type="protein sequence ID" value="PFH51976.1"/>
    <property type="molecule type" value="Genomic_DNA"/>
</dbReference>
<proteinExistence type="predicted"/>
<dbReference type="STRING" id="703135.A0A2A9NVZ9"/>
<feature type="compositionally biased region" description="Basic and acidic residues" evidence="1">
    <location>
        <begin position="30"/>
        <end position="42"/>
    </location>
</feature>
<accession>A0A2A9NVZ9</accession>
<dbReference type="OrthoDB" id="2120038at2759"/>
<gene>
    <name evidence="2" type="ORF">AMATHDRAFT_57589</name>
</gene>
<organism evidence="2 3">
    <name type="scientific">Amanita thiersii Skay4041</name>
    <dbReference type="NCBI Taxonomy" id="703135"/>
    <lineage>
        <taxon>Eukaryota</taxon>
        <taxon>Fungi</taxon>
        <taxon>Dikarya</taxon>
        <taxon>Basidiomycota</taxon>
        <taxon>Agaricomycotina</taxon>
        <taxon>Agaricomycetes</taxon>
        <taxon>Agaricomycetidae</taxon>
        <taxon>Agaricales</taxon>
        <taxon>Pluteineae</taxon>
        <taxon>Amanitaceae</taxon>
        <taxon>Amanita</taxon>
    </lineage>
</organism>
<keyword evidence="3" id="KW-1185">Reference proteome</keyword>
<feature type="region of interest" description="Disordered" evidence="1">
    <location>
        <begin position="21"/>
        <end position="42"/>
    </location>
</feature>